<proteinExistence type="predicted"/>
<dbReference type="EMBL" id="FNDI01000035">
    <property type="protein sequence ID" value="SDJ14699.1"/>
    <property type="molecule type" value="Genomic_DNA"/>
</dbReference>
<evidence type="ECO:0000313" key="1">
    <source>
        <dbReference type="EMBL" id="SDJ14699.1"/>
    </source>
</evidence>
<evidence type="ECO:0000313" key="2">
    <source>
        <dbReference type="Proteomes" id="UP000198900"/>
    </source>
</evidence>
<gene>
    <name evidence="1" type="ORF">SAMN04487926_1355</name>
</gene>
<name>A0A7Z7FLR7_9BURK</name>
<keyword evidence="2" id="KW-1185">Reference proteome</keyword>
<dbReference type="Proteomes" id="UP000198900">
    <property type="component" value="Unassembled WGS sequence"/>
</dbReference>
<accession>A0A7Z7FLR7</accession>
<sequence>MVVKPARLRPQVALIVEALELSFAPRPKHHVEFEALDKTLLKEVKRITKREHLRLLKNRDPKYLASATYQRLLEKYSGPVYLRVCEWGIFVFEDKSSMKHGQFHFCVKLKFLPDAIVNDPFIIDDISTPHGYQALDLVITDLMRSFIHEQYDGPGSIDLDEGDHFAEAMTFEIEGDGEDSDDHDLDTFGIAEGLKKLLCDGKFDRYFLDIVKKTQKIHAKYGRLKS</sequence>
<dbReference type="AlphaFoldDB" id="A0A7Z7FLR7"/>
<comment type="caution">
    <text evidence="1">The sequence shown here is derived from an EMBL/GenBank/DDBJ whole genome shotgun (WGS) entry which is preliminary data.</text>
</comment>
<dbReference type="RefSeq" id="WP_091788708.1">
    <property type="nucleotide sequence ID" value="NZ_FNDI01000035.1"/>
</dbReference>
<reference evidence="1" key="1">
    <citation type="submission" date="2016-10" db="EMBL/GenBank/DDBJ databases">
        <authorList>
            <person name="Varghese N."/>
            <person name="Submissions S."/>
        </authorList>
    </citation>
    <scope>NUCLEOTIDE SEQUENCE [LARGE SCALE GENOMIC DNA]</scope>
    <source>
        <strain evidence="1">YR281</strain>
    </source>
</reference>
<protein>
    <submittedName>
        <fullName evidence="1">Uncharacterized protein</fullName>
    </submittedName>
</protein>
<organism evidence="1 2">
    <name type="scientific">Paraburkholderia steynii</name>
    <dbReference type="NCBI Taxonomy" id="1245441"/>
    <lineage>
        <taxon>Bacteria</taxon>
        <taxon>Pseudomonadati</taxon>
        <taxon>Pseudomonadota</taxon>
        <taxon>Betaproteobacteria</taxon>
        <taxon>Burkholderiales</taxon>
        <taxon>Burkholderiaceae</taxon>
        <taxon>Paraburkholderia</taxon>
    </lineage>
</organism>